<dbReference type="EMBL" id="BAABBW010000001">
    <property type="protein sequence ID" value="GAA4169507.1"/>
    <property type="molecule type" value="Genomic_DNA"/>
</dbReference>
<dbReference type="Pfam" id="PF16586">
    <property type="entry name" value="DUF5060"/>
    <property type="match status" value="1"/>
</dbReference>
<dbReference type="Proteomes" id="UP001501079">
    <property type="component" value="Unassembled WGS sequence"/>
</dbReference>
<evidence type="ECO:0000259" key="3">
    <source>
        <dbReference type="Pfam" id="PF18310"/>
    </source>
</evidence>
<evidence type="ECO:0000313" key="5">
    <source>
        <dbReference type="Proteomes" id="UP001501079"/>
    </source>
</evidence>
<protein>
    <submittedName>
        <fullName evidence="4">DUF5605 domain-containing protein</fullName>
    </submittedName>
</protein>
<proteinExistence type="predicted"/>
<gene>
    <name evidence="4" type="ORF">GCM10022287_06100</name>
</gene>
<dbReference type="InterPro" id="IPR017853">
    <property type="entry name" value="GH"/>
</dbReference>
<dbReference type="Pfam" id="PF18310">
    <property type="entry name" value="DUF5605"/>
    <property type="match status" value="1"/>
</dbReference>
<dbReference type="Gene3D" id="2.60.40.10">
    <property type="entry name" value="Immunoglobulins"/>
    <property type="match status" value="1"/>
</dbReference>
<dbReference type="Pfam" id="PF13204">
    <property type="entry name" value="Apiosidase"/>
    <property type="match status" value="1"/>
</dbReference>
<accession>A0ABP7ZTC4</accession>
<keyword evidence="5" id="KW-1185">Reference proteome</keyword>
<dbReference type="Gene3D" id="2.60.40.3950">
    <property type="match status" value="1"/>
</dbReference>
<dbReference type="InterPro" id="IPR032260">
    <property type="entry name" value="DUF5060"/>
</dbReference>
<dbReference type="InterPro" id="IPR041239">
    <property type="entry name" value="DUF5605"/>
</dbReference>
<evidence type="ECO:0000259" key="2">
    <source>
        <dbReference type="Pfam" id="PF16586"/>
    </source>
</evidence>
<comment type="caution">
    <text evidence="4">The sequence shown here is derived from an EMBL/GenBank/DDBJ whole genome shotgun (WGS) entry which is preliminary data.</text>
</comment>
<feature type="domain" description="DUF5605" evidence="3">
    <location>
        <begin position="507"/>
        <end position="578"/>
    </location>
</feature>
<evidence type="ECO:0000259" key="1">
    <source>
        <dbReference type="Pfam" id="PF13204"/>
    </source>
</evidence>
<dbReference type="PANTHER" id="PTHR37836:SF2">
    <property type="entry name" value="DUF4038 DOMAIN-CONTAINING PROTEIN"/>
    <property type="match status" value="1"/>
</dbReference>
<dbReference type="PANTHER" id="PTHR37836">
    <property type="entry name" value="LMO1036 PROTEIN"/>
    <property type="match status" value="1"/>
</dbReference>
<dbReference type="RefSeq" id="WP_344751797.1">
    <property type="nucleotide sequence ID" value="NZ_BAABBW010000001.1"/>
</dbReference>
<name>A0ABP7ZTC4_9MICO</name>
<organism evidence="4 5">
    <name type="scientific">Gryllotalpicola koreensis</name>
    <dbReference type="NCBI Taxonomy" id="993086"/>
    <lineage>
        <taxon>Bacteria</taxon>
        <taxon>Bacillati</taxon>
        <taxon>Actinomycetota</taxon>
        <taxon>Actinomycetes</taxon>
        <taxon>Micrococcales</taxon>
        <taxon>Microbacteriaceae</taxon>
        <taxon>Gryllotalpicola</taxon>
    </lineage>
</organism>
<evidence type="ECO:0000313" key="4">
    <source>
        <dbReference type="EMBL" id="GAA4169507.1"/>
    </source>
</evidence>
<feature type="domain" description="Apiosidase-like catalytic" evidence="1">
    <location>
        <begin position="204"/>
        <end position="462"/>
    </location>
</feature>
<reference evidence="5" key="1">
    <citation type="journal article" date="2019" name="Int. J. Syst. Evol. Microbiol.">
        <title>The Global Catalogue of Microorganisms (GCM) 10K type strain sequencing project: providing services to taxonomists for standard genome sequencing and annotation.</title>
        <authorList>
            <consortium name="The Broad Institute Genomics Platform"/>
            <consortium name="The Broad Institute Genome Sequencing Center for Infectious Disease"/>
            <person name="Wu L."/>
            <person name="Ma J."/>
        </authorList>
    </citation>
    <scope>NUCLEOTIDE SEQUENCE [LARGE SCALE GENOMIC DNA]</scope>
    <source>
        <strain evidence="5">JCM 17591</strain>
    </source>
</reference>
<dbReference type="InterPro" id="IPR013783">
    <property type="entry name" value="Ig-like_fold"/>
</dbReference>
<dbReference type="Gene3D" id="3.20.20.80">
    <property type="entry name" value="Glycosidases"/>
    <property type="match status" value="1"/>
</dbReference>
<sequence>MGYTKDATVGAVAGNAAARAVIERYLPDAFDSPLLQYLPLMPIASITGGALFLGQTPEDLEPMWSELAALDTGAPVPPPAQPPARPELIDDGGTRTPPAVTALGRFEQWGVIEITLRGPADGNPYTAVDLHAVFTQEGAAPIRVGGFYDGDGVYRVRFHPPAAGRWRFSTRSNAASLDALEGEFDAAPASGDNHGPVQVAETFHFAHRDGTRFTPIGTTAYAWTHQGEALETKTLKTLGESAFRKVRMCVFPKSYLFNTEEPPRYPYQRDDTGWDFSRFDPEFFRHLERRILDLQDLGIEADLILFHAYDRWGFSQMPQWADDLYLRYLVRRLGAFRSVWWSLANEYDLLRTKTEADWERFAAIIASEDHVGHLTSIHNCFGFYDHSRPWVTHCSIQRIDVYRTAENTDEWRQEYGKPVVIDECAYEGDIDQGWGNIGGRELVRRAWEGAIRGGYVTHGETYYNDREELWWSKGGELVGESPARFAFLARILAEAPHGVLEPLPSDWDVRWAGTDDHRIAYFGFGRPRFRTIATPPDSTWDVDLIDTWNMTVEPLPEPQKGRFTVSLPGREFMAIRLRRRTA</sequence>
<dbReference type="SUPFAM" id="SSF51445">
    <property type="entry name" value="(Trans)glycosidases"/>
    <property type="match status" value="1"/>
</dbReference>
<dbReference type="InterPro" id="IPR025277">
    <property type="entry name" value="Apiosidase-like_cat_dom"/>
</dbReference>
<feature type="domain" description="DUF5060" evidence="2">
    <location>
        <begin position="106"/>
        <end position="173"/>
    </location>
</feature>